<dbReference type="Proteomes" id="UP000020681">
    <property type="component" value="Unassembled WGS sequence"/>
</dbReference>
<gene>
    <name evidence="1" type="ORF">I551_3619</name>
</gene>
<keyword evidence="2" id="KW-1185">Reference proteome</keyword>
<accession>A0ABP3AG21</accession>
<proteinExistence type="predicted"/>
<evidence type="ECO:0000313" key="1">
    <source>
        <dbReference type="EMBL" id="EUA89874.1"/>
    </source>
</evidence>
<organism evidence="1 2">
    <name type="scientific">Mycobacterium ulcerans str. Harvey</name>
    <dbReference type="NCBI Taxonomy" id="1299332"/>
    <lineage>
        <taxon>Bacteria</taxon>
        <taxon>Bacillati</taxon>
        <taxon>Actinomycetota</taxon>
        <taxon>Actinomycetes</taxon>
        <taxon>Mycobacteriales</taxon>
        <taxon>Mycobacteriaceae</taxon>
        <taxon>Mycobacterium</taxon>
        <taxon>Mycobacterium ulcerans group</taxon>
    </lineage>
</organism>
<name>A0ABP3AG21_MYCUL</name>
<evidence type="ECO:0000313" key="2">
    <source>
        <dbReference type="Proteomes" id="UP000020681"/>
    </source>
</evidence>
<dbReference type="EMBL" id="JAOL01000114">
    <property type="protein sequence ID" value="EUA89874.1"/>
    <property type="molecule type" value="Genomic_DNA"/>
</dbReference>
<protein>
    <submittedName>
        <fullName evidence="1">Uncharacterized protein</fullName>
    </submittedName>
</protein>
<reference evidence="1 2" key="1">
    <citation type="submission" date="2014-01" db="EMBL/GenBank/DDBJ databases">
        <authorList>
            <person name="Dobos K."/>
            <person name="Lenaerts A."/>
            <person name="Ordway D."/>
            <person name="DeGroote M.A."/>
            <person name="Parker T."/>
            <person name="Sizemore C."/>
            <person name="Tallon L.J."/>
            <person name="Sadzewicz L.K."/>
            <person name="Sengamalay N."/>
            <person name="Fraser C.M."/>
            <person name="Hine E."/>
            <person name="Shefchek K.A."/>
            <person name="Das S.P."/>
            <person name="Tettelin H."/>
        </authorList>
    </citation>
    <scope>NUCLEOTIDE SEQUENCE [LARGE SCALE GENOMIC DNA]</scope>
    <source>
        <strain evidence="1 2">Harvey</strain>
    </source>
</reference>
<sequence length="39" mass="4313">MSGSARISETKFLPCGKWAFVIAELATRIGVHGGRLHWE</sequence>
<comment type="caution">
    <text evidence="1">The sequence shown here is derived from an EMBL/GenBank/DDBJ whole genome shotgun (WGS) entry which is preliminary data.</text>
</comment>